<evidence type="ECO:0000313" key="3">
    <source>
        <dbReference type="EMBL" id="GJJ11627.1"/>
    </source>
</evidence>
<protein>
    <submittedName>
        <fullName evidence="3">Uncharacterized protein</fullName>
    </submittedName>
</protein>
<proteinExistence type="predicted"/>
<comment type="caution">
    <text evidence="3">The sequence shown here is derived from an EMBL/GenBank/DDBJ whole genome shotgun (WGS) entry which is preliminary data.</text>
</comment>
<evidence type="ECO:0000256" key="2">
    <source>
        <dbReference type="SAM" id="MobiDB-lite"/>
    </source>
</evidence>
<accession>A0AAV5AAH4</accession>
<dbReference type="AlphaFoldDB" id="A0AAV5AAH4"/>
<reference evidence="3" key="1">
    <citation type="submission" date="2021-10" db="EMBL/GenBank/DDBJ databases">
        <title>De novo Genome Assembly of Clathrus columnatus (Basidiomycota, Fungi) Using Illumina and Nanopore Sequence Data.</title>
        <authorList>
            <person name="Ogiso-Tanaka E."/>
            <person name="Itagaki H."/>
            <person name="Hosoya T."/>
            <person name="Hosaka K."/>
        </authorList>
    </citation>
    <scope>NUCLEOTIDE SEQUENCE</scope>
    <source>
        <strain evidence="3">MO-923</strain>
    </source>
</reference>
<dbReference type="EMBL" id="BPWL01000006">
    <property type="protein sequence ID" value="GJJ11627.1"/>
    <property type="molecule type" value="Genomic_DNA"/>
</dbReference>
<name>A0AAV5AAH4_9AGAM</name>
<evidence type="ECO:0000313" key="4">
    <source>
        <dbReference type="Proteomes" id="UP001050691"/>
    </source>
</evidence>
<feature type="compositionally biased region" description="Basic residues" evidence="2">
    <location>
        <begin position="130"/>
        <end position="140"/>
    </location>
</feature>
<evidence type="ECO:0000256" key="1">
    <source>
        <dbReference type="SAM" id="Coils"/>
    </source>
</evidence>
<gene>
    <name evidence="3" type="ORF">Clacol_005863</name>
</gene>
<keyword evidence="1" id="KW-0175">Coiled coil</keyword>
<feature type="coiled-coil region" evidence="1">
    <location>
        <begin position="44"/>
        <end position="71"/>
    </location>
</feature>
<keyword evidence="4" id="KW-1185">Reference proteome</keyword>
<feature type="region of interest" description="Disordered" evidence="2">
    <location>
        <begin position="121"/>
        <end position="140"/>
    </location>
</feature>
<dbReference type="Proteomes" id="UP001050691">
    <property type="component" value="Unassembled WGS sequence"/>
</dbReference>
<sequence>MFSTIRKSLAVIEKGDDEHKELTTTEADDSEACTSRKRLQADEINLQKKKKQVLRARLKELREINACINKEAKHSNTRYEELIAANIICMICRDAIQKPQRAELIDTDAESDLDEHGVRDETEIAEPAPRPRRRHQFTSAATRKKHCPYCKKLIMRRPVPNYRLREVSETLGSDLLSMNQALSAHRCRNDLWHGIFHPENGDSGHLGAGYLVEAGDAEEVRARRERERLEAFEEGRRRGVLETRQQWARAEEARRTAMIRPIQMHELRFGQTNLFRPRHAPVAVIAVPPVAAAPIPQIPDAPAPM</sequence>
<organism evidence="3 4">
    <name type="scientific">Clathrus columnatus</name>
    <dbReference type="NCBI Taxonomy" id="1419009"/>
    <lineage>
        <taxon>Eukaryota</taxon>
        <taxon>Fungi</taxon>
        <taxon>Dikarya</taxon>
        <taxon>Basidiomycota</taxon>
        <taxon>Agaricomycotina</taxon>
        <taxon>Agaricomycetes</taxon>
        <taxon>Phallomycetidae</taxon>
        <taxon>Phallales</taxon>
        <taxon>Clathraceae</taxon>
        <taxon>Clathrus</taxon>
    </lineage>
</organism>